<accession>C7PZ82</accession>
<evidence type="ECO:0000313" key="5">
    <source>
        <dbReference type="Proteomes" id="UP000000851"/>
    </source>
</evidence>
<dbReference type="STRING" id="479433.Caci_2622"/>
<dbReference type="InterPro" id="IPR006059">
    <property type="entry name" value="SBP"/>
</dbReference>
<gene>
    <name evidence="4" type="ordered locus">Caci_2622</name>
</gene>
<dbReference type="PANTHER" id="PTHR43649:SF34">
    <property type="entry name" value="ABC TRANSPORTER PERIPLASMIC-BINDING PROTEIN YCJN-RELATED"/>
    <property type="match status" value="1"/>
</dbReference>
<reference evidence="4 5" key="1">
    <citation type="journal article" date="2009" name="Stand. Genomic Sci.">
        <title>Complete genome sequence of Catenulispora acidiphila type strain (ID 139908).</title>
        <authorList>
            <person name="Copeland A."/>
            <person name="Lapidus A."/>
            <person name="Glavina Del Rio T."/>
            <person name="Nolan M."/>
            <person name="Lucas S."/>
            <person name="Chen F."/>
            <person name="Tice H."/>
            <person name="Cheng J.F."/>
            <person name="Bruce D."/>
            <person name="Goodwin L."/>
            <person name="Pitluck S."/>
            <person name="Mikhailova N."/>
            <person name="Pati A."/>
            <person name="Ivanova N."/>
            <person name="Mavromatis K."/>
            <person name="Chen A."/>
            <person name="Palaniappan K."/>
            <person name="Chain P."/>
            <person name="Land M."/>
            <person name="Hauser L."/>
            <person name="Chang Y.J."/>
            <person name="Jeffries C.D."/>
            <person name="Chertkov O."/>
            <person name="Brettin T."/>
            <person name="Detter J.C."/>
            <person name="Han C."/>
            <person name="Ali Z."/>
            <person name="Tindall B.J."/>
            <person name="Goker M."/>
            <person name="Bristow J."/>
            <person name="Eisen J.A."/>
            <person name="Markowitz V."/>
            <person name="Hugenholtz P."/>
            <person name="Kyrpides N.C."/>
            <person name="Klenk H.P."/>
        </authorList>
    </citation>
    <scope>NUCLEOTIDE SEQUENCE [LARGE SCALE GENOMIC DNA]</scope>
    <source>
        <strain evidence="5">DSM 44928 / JCM 14897 / NBRC 102108 / NRRL B-24433 / ID139908</strain>
    </source>
</reference>
<comment type="similarity">
    <text evidence="1">Belongs to the bacterial solute-binding protein 1 family.</text>
</comment>
<keyword evidence="2" id="KW-0813">Transport</keyword>
<dbReference type="KEGG" id="cai:Caci_2622"/>
<dbReference type="PROSITE" id="PS51318">
    <property type="entry name" value="TAT"/>
    <property type="match status" value="1"/>
</dbReference>
<evidence type="ECO:0000256" key="1">
    <source>
        <dbReference type="ARBA" id="ARBA00008520"/>
    </source>
</evidence>
<dbReference type="RefSeq" id="WP_012786832.1">
    <property type="nucleotide sequence ID" value="NC_013131.1"/>
</dbReference>
<proteinExistence type="inferred from homology"/>
<keyword evidence="5" id="KW-1185">Reference proteome</keyword>
<dbReference type="InterPro" id="IPR006311">
    <property type="entry name" value="TAT_signal"/>
</dbReference>
<organism evidence="4 5">
    <name type="scientific">Catenulispora acidiphila (strain DSM 44928 / JCM 14897 / NBRC 102108 / NRRL B-24433 / ID139908)</name>
    <dbReference type="NCBI Taxonomy" id="479433"/>
    <lineage>
        <taxon>Bacteria</taxon>
        <taxon>Bacillati</taxon>
        <taxon>Actinomycetota</taxon>
        <taxon>Actinomycetes</taxon>
        <taxon>Catenulisporales</taxon>
        <taxon>Catenulisporaceae</taxon>
        <taxon>Catenulispora</taxon>
    </lineage>
</organism>
<dbReference type="InParanoid" id="C7PZ82"/>
<dbReference type="HOGENOM" id="CLU_031285_9_1_11"/>
<dbReference type="Proteomes" id="UP000000851">
    <property type="component" value="Chromosome"/>
</dbReference>
<evidence type="ECO:0000256" key="2">
    <source>
        <dbReference type="ARBA" id="ARBA00022448"/>
    </source>
</evidence>
<protein>
    <submittedName>
        <fullName evidence="4">Extracellular solute-binding protein family 1</fullName>
    </submittedName>
</protein>
<dbReference type="EMBL" id="CP001700">
    <property type="protein sequence ID" value="ACU71539.1"/>
    <property type="molecule type" value="Genomic_DNA"/>
</dbReference>
<name>C7PZ82_CATAD</name>
<evidence type="ECO:0000313" key="4">
    <source>
        <dbReference type="EMBL" id="ACU71539.1"/>
    </source>
</evidence>
<dbReference type="InterPro" id="IPR050490">
    <property type="entry name" value="Bact_solute-bd_prot1"/>
</dbReference>
<dbReference type="SUPFAM" id="SSF53850">
    <property type="entry name" value="Periplasmic binding protein-like II"/>
    <property type="match status" value="1"/>
</dbReference>
<dbReference type="Pfam" id="PF01547">
    <property type="entry name" value="SBP_bac_1"/>
    <property type="match status" value="1"/>
</dbReference>
<dbReference type="eggNOG" id="COG1653">
    <property type="taxonomic scope" value="Bacteria"/>
</dbReference>
<dbReference type="OrthoDB" id="9770625at2"/>
<evidence type="ECO:0000256" key="3">
    <source>
        <dbReference type="ARBA" id="ARBA00022729"/>
    </source>
</evidence>
<sequence length="437" mass="46249" precursor="true">MNATPLNAAASRRSFLLGGLSIVGAAALSGCSVTGTSQKKGSAGSGSGTINVLFMQQAGYSTDDVTKMTAAFTKQYPDIKVNPTYVAYEALHDKIVTAAAAGTYDVVLIDVIWPAEFGKKNIVADVTSRYPADWKDTMLGGALLTADYDGKQYGVPWGMDTKFFYYNKALLAKAGVDASTLGTWSGVLQAAKALKQAKVVEYPLAWSWSQAEAIMCDYTQLVGAFGGSFTDSAGNLTLNKGGAVDALAWMRQSIVDGLTNPSSTTFLEADVEKTMNNGQAAFGLNWTYYLGSSNDPKNSQVPGQIVVAQTPAGPSGKRPGVNGAMALSVSTGSKNQDAAWKYISWIAGEDQVDQFAKDEMPIWKKSFTTPSVVSSAPDMFAVAAKQLDDLVVRPQFVNYNAVSQVIQVELQNALLGKKPAQQALDDAVKAAQPLMGG</sequence>
<keyword evidence="3" id="KW-0732">Signal</keyword>
<dbReference type="Gene3D" id="3.40.190.10">
    <property type="entry name" value="Periplasmic binding protein-like II"/>
    <property type="match status" value="2"/>
</dbReference>
<dbReference type="AlphaFoldDB" id="C7PZ82"/>
<dbReference type="PANTHER" id="PTHR43649">
    <property type="entry name" value="ARABINOSE-BINDING PROTEIN-RELATED"/>
    <property type="match status" value="1"/>
</dbReference>